<keyword evidence="1" id="KW-0472">Membrane</keyword>
<name>A0A1G1XZH1_9BACT</name>
<keyword evidence="1" id="KW-0812">Transmembrane</keyword>
<keyword evidence="1" id="KW-1133">Transmembrane helix</keyword>
<organism evidence="2 3">
    <name type="scientific">Candidatus Buchananbacteria bacterium RIFCSPHIGHO2_01_FULL_44_11</name>
    <dbReference type="NCBI Taxonomy" id="1797535"/>
    <lineage>
        <taxon>Bacteria</taxon>
        <taxon>Candidatus Buchananiibacteriota</taxon>
    </lineage>
</organism>
<accession>A0A1G1XZH1</accession>
<gene>
    <name evidence="2" type="ORF">A2744_00360</name>
</gene>
<dbReference type="Proteomes" id="UP000178240">
    <property type="component" value="Unassembled WGS sequence"/>
</dbReference>
<evidence type="ECO:0000313" key="3">
    <source>
        <dbReference type="Proteomes" id="UP000178240"/>
    </source>
</evidence>
<dbReference type="EMBL" id="MHIE01000020">
    <property type="protein sequence ID" value="OGY45412.1"/>
    <property type="molecule type" value="Genomic_DNA"/>
</dbReference>
<feature type="transmembrane region" description="Helical" evidence="1">
    <location>
        <begin position="9"/>
        <end position="26"/>
    </location>
</feature>
<dbReference type="STRING" id="1797535.A2744_00360"/>
<evidence type="ECO:0000313" key="2">
    <source>
        <dbReference type="EMBL" id="OGY45412.1"/>
    </source>
</evidence>
<evidence type="ECO:0000256" key="1">
    <source>
        <dbReference type="SAM" id="Phobius"/>
    </source>
</evidence>
<protein>
    <submittedName>
        <fullName evidence="2">Uncharacterized protein</fullName>
    </submittedName>
</protein>
<sequence>MLNWLRPKIGYFGVLLMIVAGVWGINTPPDNIPAIALLLTGGLLAILQMQIGFTPRKKT</sequence>
<dbReference type="AlphaFoldDB" id="A0A1G1XZH1"/>
<feature type="transmembrane region" description="Helical" evidence="1">
    <location>
        <begin position="32"/>
        <end position="53"/>
    </location>
</feature>
<reference evidence="2 3" key="1">
    <citation type="journal article" date="2016" name="Nat. Commun.">
        <title>Thousands of microbial genomes shed light on interconnected biogeochemical processes in an aquifer system.</title>
        <authorList>
            <person name="Anantharaman K."/>
            <person name="Brown C.T."/>
            <person name="Hug L.A."/>
            <person name="Sharon I."/>
            <person name="Castelle C.J."/>
            <person name="Probst A.J."/>
            <person name="Thomas B.C."/>
            <person name="Singh A."/>
            <person name="Wilkins M.J."/>
            <person name="Karaoz U."/>
            <person name="Brodie E.L."/>
            <person name="Williams K.H."/>
            <person name="Hubbard S.S."/>
            <person name="Banfield J.F."/>
        </authorList>
    </citation>
    <scope>NUCLEOTIDE SEQUENCE [LARGE SCALE GENOMIC DNA]</scope>
</reference>
<comment type="caution">
    <text evidence="2">The sequence shown here is derived from an EMBL/GenBank/DDBJ whole genome shotgun (WGS) entry which is preliminary data.</text>
</comment>
<proteinExistence type="predicted"/>